<protein>
    <submittedName>
        <fullName evidence="5">Udp-glucuronosyltransferase 2c1</fullName>
    </submittedName>
</protein>
<keyword evidence="6" id="KW-1185">Reference proteome</keyword>
<dbReference type="InterPro" id="IPR050271">
    <property type="entry name" value="UDP-glycosyltransferase"/>
</dbReference>
<evidence type="ECO:0000256" key="2">
    <source>
        <dbReference type="ARBA" id="ARBA00022676"/>
    </source>
</evidence>
<dbReference type="SUPFAM" id="SSF53756">
    <property type="entry name" value="UDP-Glycosyltransferase/glycogen phosphorylase"/>
    <property type="match status" value="1"/>
</dbReference>
<feature type="region of interest" description="Disordered" evidence="4">
    <location>
        <begin position="462"/>
        <end position="498"/>
    </location>
</feature>
<organism evidence="5 6">
    <name type="scientific">Lasius niger</name>
    <name type="common">Black garden ant</name>
    <dbReference type="NCBI Taxonomy" id="67767"/>
    <lineage>
        <taxon>Eukaryota</taxon>
        <taxon>Metazoa</taxon>
        <taxon>Ecdysozoa</taxon>
        <taxon>Arthropoda</taxon>
        <taxon>Hexapoda</taxon>
        <taxon>Insecta</taxon>
        <taxon>Pterygota</taxon>
        <taxon>Neoptera</taxon>
        <taxon>Endopterygota</taxon>
        <taxon>Hymenoptera</taxon>
        <taxon>Apocrita</taxon>
        <taxon>Aculeata</taxon>
        <taxon>Formicoidea</taxon>
        <taxon>Formicidae</taxon>
        <taxon>Formicinae</taxon>
        <taxon>Lasius</taxon>
        <taxon>Lasius</taxon>
    </lineage>
</organism>
<dbReference type="AlphaFoldDB" id="A0A0J7L9T4"/>
<gene>
    <name evidence="5" type="ORF">RF55_349</name>
</gene>
<reference evidence="5 6" key="1">
    <citation type="submission" date="2015-04" db="EMBL/GenBank/DDBJ databases">
        <title>Lasius niger genome sequencing.</title>
        <authorList>
            <person name="Konorov E.A."/>
            <person name="Nikitin M.A."/>
            <person name="Kirill M.V."/>
            <person name="Chang P."/>
        </authorList>
    </citation>
    <scope>NUCLEOTIDE SEQUENCE [LARGE SCALE GENOMIC DNA]</scope>
    <source>
        <tissue evidence="5">Whole</tissue>
    </source>
</reference>
<dbReference type="EMBL" id="LBMM01000106">
    <property type="protein sequence ID" value="KMR04926.1"/>
    <property type="molecule type" value="Genomic_DNA"/>
</dbReference>
<sequence length="1024" mass="119484">MENYLKPKTIWVRDKPFWSKKIKRAPLNEISSEVEKFSNYDDDRQLPRISKTIISDARKLSSFMRSPDLALLPQVELLSSDKTKFDSTKPTVLISIGIQERKNVNDNSQEDFSRIKNHRKHSHAWLIEQPFYVEEPTWINLYPDMDSSSQDNTDPYILSRGKKIFRIKDTEQAEKTIENYEDFPNKYPSRNKRLSMKSRVRRFVEMKKKSQNNTVNDNEKDQKKEINYYNFLQDTDSNNMTMTKSQDKKSYKIDKISEDRKTKEDTILFHNIFIKKYQKDKIKNVMEKLPYEFKFIKQNRTSVNDEKIINFAEQKQNIQREDISNHIKNDNSKSAKISRDKKFNNQKSSFPININKRNKRSVLLKNKNFSEVRKKYKTQEISTSSEKNVERNETDVYEQMKNKAYIDKLDDLNTYNNDTFILSSKKSRLDNRTESSNEKDIDHNKYIERPWTIQYYAYHKKLQSEEEPRNEKKEPEIDKNDTEATDSQLTSKSDSESSQINNYFNLRKKRSACRTCKLEPQLQDQWLKDIGREIQDSSLERRNKHSDILEDLSLLEPYVISRGKKASHEFENGIYSTSESRNVDDADRIKVTSFPLAKALLRMLLMEMSGCSNCDINANRLSNKRSPRDRRSSLDEIFAAYDPYYVVRGKRINLDNFLTKMQSLRNQKSASFKTDGKQIRLFYTIHKHEKISLYIDSFQVAKGKPPVVGFIPFGPAPYIKDFIGGPHYPTIRPYTYAAIAKPEGLWQKTCNTLYYIADDLVRHYYYMPNSQQIAERYIGHKIRPLHEIEKNMTIVLINTHSAFEPGIPLPPNAIEIGGLHAQPTAGEEAVTYPDSIREFLDGAENGVIVISLGTNVNWKSVGLDKLKAVTQALSKLKQRAIWKLDVELPFQVPNNVMIVKWMPQDAILTHKNVKAIWTHGGLLSTQEAIWKGVPVIGMPFFMDQKPNVEILVHKGAGVRLDFKTLSTESVSDALEKVLYNESYTKNMKRLSNEFRDRPVLPLDLAIWWIEYAVRHPHGSLESPL</sequence>
<dbReference type="STRING" id="67767.A0A0J7L9T4"/>
<feature type="compositionally biased region" description="Basic and acidic residues" evidence="4">
    <location>
        <begin position="462"/>
        <end position="482"/>
    </location>
</feature>
<dbReference type="GO" id="GO:0008194">
    <property type="term" value="F:UDP-glycosyltransferase activity"/>
    <property type="evidence" value="ECO:0007669"/>
    <property type="project" value="InterPro"/>
</dbReference>
<comment type="caution">
    <text evidence="5">The sequence shown here is derived from an EMBL/GenBank/DDBJ whole genome shotgun (WGS) entry which is preliminary data.</text>
</comment>
<comment type="similarity">
    <text evidence="1">Belongs to the UDP-glycosyltransferase family.</text>
</comment>
<keyword evidence="2" id="KW-0328">Glycosyltransferase</keyword>
<dbReference type="FunFam" id="3.40.50.2000:FF:000050">
    <property type="entry name" value="UDP-glucuronosyltransferase"/>
    <property type="match status" value="1"/>
</dbReference>
<dbReference type="OrthoDB" id="5219169at2759"/>
<evidence type="ECO:0000256" key="1">
    <source>
        <dbReference type="ARBA" id="ARBA00009995"/>
    </source>
</evidence>
<feature type="non-terminal residue" evidence="5">
    <location>
        <position position="1024"/>
    </location>
</feature>
<accession>A0A0J7L9T4</accession>
<evidence type="ECO:0000313" key="5">
    <source>
        <dbReference type="EMBL" id="KMR04926.1"/>
    </source>
</evidence>
<dbReference type="PANTHER" id="PTHR48043:SF159">
    <property type="entry name" value="EG:EG0003.4 PROTEIN-RELATED"/>
    <property type="match status" value="1"/>
</dbReference>
<dbReference type="Proteomes" id="UP000036403">
    <property type="component" value="Unassembled WGS sequence"/>
</dbReference>
<evidence type="ECO:0000256" key="4">
    <source>
        <dbReference type="SAM" id="MobiDB-lite"/>
    </source>
</evidence>
<dbReference type="PaxDb" id="67767-A0A0J7L9T4"/>
<dbReference type="Gene3D" id="3.40.50.2000">
    <property type="entry name" value="Glycogen Phosphorylase B"/>
    <property type="match status" value="1"/>
</dbReference>
<dbReference type="Pfam" id="PF00201">
    <property type="entry name" value="UDPGT"/>
    <property type="match status" value="1"/>
</dbReference>
<feature type="compositionally biased region" description="Polar residues" evidence="4">
    <location>
        <begin position="485"/>
        <end position="498"/>
    </location>
</feature>
<dbReference type="PANTHER" id="PTHR48043">
    <property type="entry name" value="EG:EG0003.4 PROTEIN-RELATED"/>
    <property type="match status" value="1"/>
</dbReference>
<evidence type="ECO:0000256" key="3">
    <source>
        <dbReference type="ARBA" id="ARBA00022679"/>
    </source>
</evidence>
<dbReference type="InterPro" id="IPR002213">
    <property type="entry name" value="UDP_glucos_trans"/>
</dbReference>
<dbReference type="CDD" id="cd03784">
    <property type="entry name" value="GT1_Gtf-like"/>
    <property type="match status" value="1"/>
</dbReference>
<name>A0A0J7L9T4_LASNI</name>
<evidence type="ECO:0000313" key="6">
    <source>
        <dbReference type="Proteomes" id="UP000036403"/>
    </source>
</evidence>
<proteinExistence type="inferred from homology"/>
<keyword evidence="3 5" id="KW-0808">Transferase</keyword>